<feature type="compositionally biased region" description="Polar residues" evidence="1">
    <location>
        <begin position="99"/>
        <end position="109"/>
    </location>
</feature>
<accession>A0A2A2GF36</accession>
<dbReference type="Gene3D" id="1.25.40.10">
    <property type="entry name" value="Tetratricopeptide repeat domain"/>
    <property type="match status" value="1"/>
</dbReference>
<evidence type="ECO:0008006" key="4">
    <source>
        <dbReference type="Google" id="ProtNLM"/>
    </source>
</evidence>
<evidence type="ECO:0000313" key="2">
    <source>
        <dbReference type="EMBL" id="PAU95614.1"/>
    </source>
</evidence>
<organism evidence="2 3">
    <name type="scientific">Fodinibius salipaludis</name>
    <dbReference type="NCBI Taxonomy" id="2032627"/>
    <lineage>
        <taxon>Bacteria</taxon>
        <taxon>Pseudomonadati</taxon>
        <taxon>Balneolota</taxon>
        <taxon>Balneolia</taxon>
        <taxon>Balneolales</taxon>
        <taxon>Balneolaceae</taxon>
        <taxon>Fodinibius</taxon>
    </lineage>
</organism>
<dbReference type="EMBL" id="NSKE01000001">
    <property type="protein sequence ID" value="PAU95614.1"/>
    <property type="molecule type" value="Genomic_DNA"/>
</dbReference>
<evidence type="ECO:0000313" key="3">
    <source>
        <dbReference type="Proteomes" id="UP000218831"/>
    </source>
</evidence>
<keyword evidence="3" id="KW-1185">Reference proteome</keyword>
<reference evidence="2 3" key="1">
    <citation type="submission" date="2017-08" db="EMBL/GenBank/DDBJ databases">
        <title>Aliifodinibius alkalisoli sp. nov., isolated from saline alkaline soil.</title>
        <authorList>
            <person name="Liu D."/>
            <person name="Zhang G."/>
        </authorList>
    </citation>
    <scope>NUCLEOTIDE SEQUENCE [LARGE SCALE GENOMIC DNA]</scope>
    <source>
        <strain evidence="2 3">WN023</strain>
    </source>
</reference>
<comment type="caution">
    <text evidence="2">The sequence shown here is derived from an EMBL/GenBank/DDBJ whole genome shotgun (WGS) entry which is preliminary data.</text>
</comment>
<sequence>MPQLPFKIPKSLASYAEHFDKEPIEATKRLKKQLKKRGPDAVGHFLLAWFYHLEDMDDQAVDEALKARIFAPGSPFFEKLHYYLSHPNTLEAWTPESEMGSSQKSTQSIDEPGPVLNLDSLIQKLSSVESKRIRPDQKEGSKDQKKKKVSADSVDDIVSKTLAEIHEKQGKLDAAIHTYERLKELRPQKREEYQDEIIRLKALKEQNNSEEE</sequence>
<protein>
    <recommendedName>
        <fullName evidence="4">Tetratricopeptide repeat protein</fullName>
    </recommendedName>
</protein>
<gene>
    <name evidence="2" type="ORF">CK503_00695</name>
</gene>
<dbReference type="RefSeq" id="WP_095604859.1">
    <property type="nucleotide sequence ID" value="NZ_NSKE01000001.1"/>
</dbReference>
<dbReference type="AlphaFoldDB" id="A0A2A2GF36"/>
<feature type="compositionally biased region" description="Basic and acidic residues" evidence="1">
    <location>
        <begin position="129"/>
        <end position="143"/>
    </location>
</feature>
<dbReference type="OrthoDB" id="594666at2"/>
<dbReference type="InterPro" id="IPR011990">
    <property type="entry name" value="TPR-like_helical_dom_sf"/>
</dbReference>
<feature type="region of interest" description="Disordered" evidence="1">
    <location>
        <begin position="94"/>
        <end position="114"/>
    </location>
</feature>
<proteinExistence type="predicted"/>
<name>A0A2A2GF36_9BACT</name>
<dbReference type="Proteomes" id="UP000218831">
    <property type="component" value="Unassembled WGS sequence"/>
</dbReference>
<evidence type="ECO:0000256" key="1">
    <source>
        <dbReference type="SAM" id="MobiDB-lite"/>
    </source>
</evidence>
<dbReference type="SUPFAM" id="SSF48452">
    <property type="entry name" value="TPR-like"/>
    <property type="match status" value="1"/>
</dbReference>
<feature type="region of interest" description="Disordered" evidence="1">
    <location>
        <begin position="129"/>
        <end position="153"/>
    </location>
</feature>